<evidence type="ECO:0000256" key="5">
    <source>
        <dbReference type="ARBA" id="ARBA00023136"/>
    </source>
</evidence>
<evidence type="ECO:0000313" key="7">
    <source>
        <dbReference type="EMBL" id="WIT12069.1"/>
    </source>
</evidence>
<feature type="transmembrane region" description="Helical" evidence="6">
    <location>
        <begin position="261"/>
        <end position="280"/>
    </location>
</feature>
<dbReference type="InterPro" id="IPR017039">
    <property type="entry name" value="Virul_fac_BrkB"/>
</dbReference>
<protein>
    <submittedName>
        <fullName evidence="7">YihY/virulence factor BrkB family protein</fullName>
    </submittedName>
</protein>
<evidence type="ECO:0000256" key="1">
    <source>
        <dbReference type="ARBA" id="ARBA00004651"/>
    </source>
</evidence>
<accession>A0AA95NDE8</accession>
<keyword evidence="5 6" id="KW-0472">Membrane</keyword>
<name>A0AA95NDE8_9BURK</name>
<comment type="subcellular location">
    <subcellularLocation>
        <location evidence="1">Cell membrane</location>
        <topology evidence="1">Multi-pass membrane protein</topology>
    </subcellularLocation>
</comment>
<feature type="transmembrane region" description="Helical" evidence="6">
    <location>
        <begin position="227"/>
        <end position="249"/>
    </location>
</feature>
<evidence type="ECO:0000256" key="3">
    <source>
        <dbReference type="ARBA" id="ARBA00022692"/>
    </source>
</evidence>
<keyword evidence="8" id="KW-1185">Reference proteome</keyword>
<dbReference type="GO" id="GO:0005886">
    <property type="term" value="C:plasma membrane"/>
    <property type="evidence" value="ECO:0007669"/>
    <property type="project" value="UniProtKB-SubCell"/>
</dbReference>
<feature type="transmembrane region" description="Helical" evidence="6">
    <location>
        <begin position="195"/>
        <end position="215"/>
    </location>
</feature>
<dbReference type="AlphaFoldDB" id="A0AA95NDE8"/>
<gene>
    <name evidence="7" type="ORF">PFX98_00260</name>
</gene>
<keyword evidence="2" id="KW-1003">Cell membrane</keyword>
<dbReference type="PANTHER" id="PTHR30213:SF1">
    <property type="entry name" value="INNER MEMBRANE PROTEIN YHJD"/>
    <property type="match status" value="1"/>
</dbReference>
<dbReference type="RefSeq" id="WP_285233159.1">
    <property type="nucleotide sequence ID" value="NZ_CP116346.1"/>
</dbReference>
<feature type="transmembrane region" description="Helical" evidence="6">
    <location>
        <begin position="145"/>
        <end position="175"/>
    </location>
</feature>
<evidence type="ECO:0000256" key="2">
    <source>
        <dbReference type="ARBA" id="ARBA00022475"/>
    </source>
</evidence>
<proteinExistence type="predicted"/>
<feature type="transmembrane region" description="Helical" evidence="6">
    <location>
        <begin position="38"/>
        <end position="64"/>
    </location>
</feature>
<reference evidence="7" key="1">
    <citation type="submission" date="2023-01" db="EMBL/GenBank/DDBJ databases">
        <title>Whole genome sequence of Paucibacter sp. S2-9 isolated from pond sediment.</title>
        <authorList>
            <person name="Jung J.Y."/>
        </authorList>
    </citation>
    <scope>NUCLEOTIDE SEQUENCE</scope>
    <source>
        <strain evidence="7">S2-9</strain>
    </source>
</reference>
<organism evidence="7 8">
    <name type="scientific">Paucibacter sediminis</name>
    <dbReference type="NCBI Taxonomy" id="3019553"/>
    <lineage>
        <taxon>Bacteria</taxon>
        <taxon>Pseudomonadati</taxon>
        <taxon>Pseudomonadota</taxon>
        <taxon>Betaproteobacteria</taxon>
        <taxon>Burkholderiales</taxon>
        <taxon>Sphaerotilaceae</taxon>
        <taxon>Roseateles</taxon>
    </lineage>
</organism>
<evidence type="ECO:0000256" key="4">
    <source>
        <dbReference type="ARBA" id="ARBA00022989"/>
    </source>
</evidence>
<dbReference type="PANTHER" id="PTHR30213">
    <property type="entry name" value="INNER MEMBRANE PROTEIN YHJD"/>
    <property type="match status" value="1"/>
</dbReference>
<dbReference type="KEGG" id="pais:PFX98_00260"/>
<feature type="transmembrane region" description="Helical" evidence="6">
    <location>
        <begin position="105"/>
        <end position="125"/>
    </location>
</feature>
<keyword evidence="4 6" id="KW-1133">Transmembrane helix</keyword>
<dbReference type="EMBL" id="CP116346">
    <property type="protein sequence ID" value="WIT12069.1"/>
    <property type="molecule type" value="Genomic_DNA"/>
</dbReference>
<evidence type="ECO:0000256" key="6">
    <source>
        <dbReference type="SAM" id="Phobius"/>
    </source>
</evidence>
<dbReference type="Pfam" id="PF03631">
    <property type="entry name" value="Virul_fac_BrkB"/>
    <property type="match status" value="1"/>
</dbReference>
<dbReference type="Proteomes" id="UP001177769">
    <property type="component" value="Chromosome"/>
</dbReference>
<dbReference type="PIRSF" id="PIRSF035875">
    <property type="entry name" value="RNase_BN"/>
    <property type="match status" value="1"/>
</dbReference>
<keyword evidence="3 6" id="KW-0812">Transmembrane</keyword>
<sequence length="312" mass="33471">MAASPDPSPQRGRPALWVLRHPAAFALRTLKAFRANQGLLLAGAVAYYALLSIVPLLILAVIVLSHVVEQGELLATVGRYLEWLVPGQSSAMVAELARFLAHRDVLGWVLLVSMLFFSSLAFTVLENAMSVIFHHRLVRRRRHALISALIPYAYICSLGAGLLLVTLVAGSLQALGQQSVELLGRSWSLVGVSGLLLYLLGLAGEVLMLASIYLVMPLGRPSWGAALLGALVAALLWELTRHVLVWYFGTLSQIGTVYGSLTTAIAVLLSLELGATLLLLGAQVISEYERLGWAPGAALGARKRPATMPPKS</sequence>
<evidence type="ECO:0000313" key="8">
    <source>
        <dbReference type="Proteomes" id="UP001177769"/>
    </source>
</evidence>